<feature type="domain" description="RNA polymerase sigma-70 region 2" evidence="5">
    <location>
        <begin position="9"/>
        <end position="70"/>
    </location>
</feature>
<evidence type="ECO:0000256" key="1">
    <source>
        <dbReference type="ARBA" id="ARBA00010641"/>
    </source>
</evidence>
<keyword evidence="2" id="KW-0805">Transcription regulation</keyword>
<proteinExistence type="inferred from homology"/>
<evidence type="ECO:0000256" key="2">
    <source>
        <dbReference type="ARBA" id="ARBA00023015"/>
    </source>
</evidence>
<dbReference type="EMBL" id="QFYP01000001">
    <property type="protein sequence ID" value="RAK61632.1"/>
    <property type="molecule type" value="Genomic_DNA"/>
</dbReference>
<dbReference type="InterPro" id="IPR007627">
    <property type="entry name" value="RNA_pol_sigma70_r2"/>
</dbReference>
<dbReference type="Proteomes" id="UP000249842">
    <property type="component" value="Unassembled WGS sequence"/>
</dbReference>
<dbReference type="PANTHER" id="PTHR43133">
    <property type="entry name" value="RNA POLYMERASE ECF-TYPE SIGMA FACTO"/>
    <property type="match status" value="1"/>
</dbReference>
<dbReference type="CDD" id="cd06171">
    <property type="entry name" value="Sigma70_r4"/>
    <property type="match status" value="1"/>
</dbReference>
<keyword evidence="4" id="KW-0804">Transcription</keyword>
<reference evidence="8" key="1">
    <citation type="submission" date="2018-05" db="EMBL/GenBank/DDBJ databases">
        <authorList>
            <person name="Li X."/>
        </authorList>
    </citation>
    <scope>NUCLEOTIDE SEQUENCE [LARGE SCALE GENOMIC DNA]</scope>
    <source>
        <strain evidence="8">HKS-05</strain>
    </source>
</reference>
<dbReference type="InterPro" id="IPR013325">
    <property type="entry name" value="RNA_pol_sigma_r2"/>
</dbReference>
<dbReference type="InterPro" id="IPR014284">
    <property type="entry name" value="RNA_pol_sigma-70_dom"/>
</dbReference>
<dbReference type="SUPFAM" id="SSF88659">
    <property type="entry name" value="Sigma3 and sigma4 domains of RNA polymerase sigma factors"/>
    <property type="match status" value="1"/>
</dbReference>
<sequence>MLQAFFERRDSLRRFYVARLGSVSEAEDLLQDLYLKVAAAEADQVENPAAYVYRLASNAMLDRLRSQRRTAMRERDWRDSHHVVLAGEDVADLPDAEQVVAARDRLARVVRALDELGPQTQKVFRLHKFDGLSHLEVAQRLGISRSAVEKHVMAALKHLLIKVGR</sequence>
<keyword evidence="8" id="KW-1185">Reference proteome</keyword>
<dbReference type="SUPFAM" id="SSF88946">
    <property type="entry name" value="Sigma2 domain of RNA polymerase sigma factors"/>
    <property type="match status" value="1"/>
</dbReference>
<dbReference type="Gene3D" id="1.10.10.10">
    <property type="entry name" value="Winged helix-like DNA-binding domain superfamily/Winged helix DNA-binding domain"/>
    <property type="match status" value="1"/>
</dbReference>
<evidence type="ECO:0000256" key="4">
    <source>
        <dbReference type="ARBA" id="ARBA00023163"/>
    </source>
</evidence>
<dbReference type="Pfam" id="PF08281">
    <property type="entry name" value="Sigma70_r4_2"/>
    <property type="match status" value="1"/>
</dbReference>
<comment type="similarity">
    <text evidence="1">Belongs to the sigma-70 factor family. ECF subfamily.</text>
</comment>
<evidence type="ECO:0000313" key="7">
    <source>
        <dbReference type="EMBL" id="RAK61632.1"/>
    </source>
</evidence>
<accession>A0A328B2F6</accession>
<evidence type="ECO:0000313" key="8">
    <source>
        <dbReference type="Proteomes" id="UP000249842"/>
    </source>
</evidence>
<dbReference type="GO" id="GO:0006352">
    <property type="term" value="P:DNA-templated transcription initiation"/>
    <property type="evidence" value="ECO:0007669"/>
    <property type="project" value="InterPro"/>
</dbReference>
<organism evidence="7 8">
    <name type="scientific">Phenylobacterium hankyongense</name>
    <dbReference type="NCBI Taxonomy" id="1813876"/>
    <lineage>
        <taxon>Bacteria</taxon>
        <taxon>Pseudomonadati</taxon>
        <taxon>Pseudomonadota</taxon>
        <taxon>Alphaproteobacteria</taxon>
        <taxon>Caulobacterales</taxon>
        <taxon>Caulobacteraceae</taxon>
        <taxon>Phenylobacterium</taxon>
    </lineage>
</organism>
<evidence type="ECO:0000259" key="5">
    <source>
        <dbReference type="Pfam" id="PF04542"/>
    </source>
</evidence>
<comment type="caution">
    <text evidence="7">The sequence shown here is derived from an EMBL/GenBank/DDBJ whole genome shotgun (WGS) entry which is preliminary data.</text>
</comment>
<dbReference type="Gene3D" id="1.10.1740.10">
    <property type="match status" value="1"/>
</dbReference>
<name>A0A328B2F6_9CAUL</name>
<protein>
    <submittedName>
        <fullName evidence="7">RNA polymerase sigma factor</fullName>
    </submittedName>
</protein>
<dbReference type="InterPro" id="IPR013324">
    <property type="entry name" value="RNA_pol_sigma_r3/r4-like"/>
</dbReference>
<dbReference type="InterPro" id="IPR036388">
    <property type="entry name" value="WH-like_DNA-bd_sf"/>
</dbReference>
<keyword evidence="3" id="KW-0731">Sigma factor</keyword>
<feature type="domain" description="RNA polymerase sigma factor 70 region 4 type 2" evidence="6">
    <location>
        <begin position="108"/>
        <end position="159"/>
    </location>
</feature>
<dbReference type="InterPro" id="IPR039425">
    <property type="entry name" value="RNA_pol_sigma-70-like"/>
</dbReference>
<evidence type="ECO:0000256" key="3">
    <source>
        <dbReference type="ARBA" id="ARBA00023082"/>
    </source>
</evidence>
<dbReference type="NCBIfam" id="TIGR02937">
    <property type="entry name" value="sigma70-ECF"/>
    <property type="match status" value="1"/>
</dbReference>
<dbReference type="InterPro" id="IPR013249">
    <property type="entry name" value="RNA_pol_sigma70_r4_t2"/>
</dbReference>
<dbReference type="OrthoDB" id="9794372at2"/>
<gene>
    <name evidence="7" type="ORF">DJ021_00670</name>
</gene>
<dbReference type="AlphaFoldDB" id="A0A328B2F6"/>
<evidence type="ECO:0000259" key="6">
    <source>
        <dbReference type="Pfam" id="PF08281"/>
    </source>
</evidence>
<dbReference type="Pfam" id="PF04542">
    <property type="entry name" value="Sigma70_r2"/>
    <property type="match status" value="1"/>
</dbReference>
<dbReference type="GO" id="GO:0016987">
    <property type="term" value="F:sigma factor activity"/>
    <property type="evidence" value="ECO:0007669"/>
    <property type="project" value="UniProtKB-KW"/>
</dbReference>
<dbReference type="PANTHER" id="PTHR43133:SF63">
    <property type="entry name" value="RNA POLYMERASE SIGMA FACTOR FECI-RELATED"/>
    <property type="match status" value="1"/>
</dbReference>
<dbReference type="GO" id="GO:0003677">
    <property type="term" value="F:DNA binding"/>
    <property type="evidence" value="ECO:0007669"/>
    <property type="project" value="InterPro"/>
</dbReference>